<feature type="compositionally biased region" description="Polar residues" evidence="1">
    <location>
        <begin position="73"/>
        <end position="87"/>
    </location>
</feature>
<feature type="region of interest" description="Disordered" evidence="1">
    <location>
        <begin position="188"/>
        <end position="220"/>
    </location>
</feature>
<dbReference type="SUPFAM" id="SSF57903">
    <property type="entry name" value="FYVE/PHD zinc finger"/>
    <property type="match status" value="1"/>
</dbReference>
<evidence type="ECO:0000313" key="3">
    <source>
        <dbReference type="Proteomes" id="UP001363622"/>
    </source>
</evidence>
<feature type="compositionally biased region" description="Basic and acidic residues" evidence="1">
    <location>
        <begin position="283"/>
        <end position="292"/>
    </location>
</feature>
<comment type="caution">
    <text evidence="2">The sequence shown here is derived from an EMBL/GenBank/DDBJ whole genome shotgun (WGS) entry which is preliminary data.</text>
</comment>
<gene>
    <name evidence="2" type="ORF">IWZ03DRAFT_387932</name>
</gene>
<keyword evidence="3" id="KW-1185">Reference proteome</keyword>
<dbReference type="InterPro" id="IPR011011">
    <property type="entry name" value="Znf_FYVE_PHD"/>
</dbReference>
<feature type="compositionally biased region" description="Basic and acidic residues" evidence="1">
    <location>
        <begin position="347"/>
        <end position="357"/>
    </location>
</feature>
<feature type="compositionally biased region" description="Low complexity" evidence="1">
    <location>
        <begin position="37"/>
        <end position="51"/>
    </location>
</feature>
<feature type="region of interest" description="Disordered" evidence="1">
    <location>
        <begin position="332"/>
        <end position="370"/>
    </location>
</feature>
<organism evidence="2 3">
    <name type="scientific">Phyllosticta citriasiana</name>
    <dbReference type="NCBI Taxonomy" id="595635"/>
    <lineage>
        <taxon>Eukaryota</taxon>
        <taxon>Fungi</taxon>
        <taxon>Dikarya</taxon>
        <taxon>Ascomycota</taxon>
        <taxon>Pezizomycotina</taxon>
        <taxon>Dothideomycetes</taxon>
        <taxon>Dothideomycetes incertae sedis</taxon>
        <taxon>Botryosphaeriales</taxon>
        <taxon>Phyllostictaceae</taxon>
        <taxon>Phyllosticta</taxon>
    </lineage>
</organism>
<feature type="region of interest" description="Disordered" evidence="1">
    <location>
        <begin position="257"/>
        <end position="292"/>
    </location>
</feature>
<evidence type="ECO:0000313" key="2">
    <source>
        <dbReference type="EMBL" id="KAK7511000.1"/>
    </source>
</evidence>
<name>A0ABR1KFT2_9PEZI</name>
<accession>A0ABR1KFT2</accession>
<dbReference type="EMBL" id="JBBPHU010000013">
    <property type="protein sequence ID" value="KAK7511000.1"/>
    <property type="molecule type" value="Genomic_DNA"/>
</dbReference>
<feature type="region of interest" description="Disordered" evidence="1">
    <location>
        <begin position="1"/>
        <end position="20"/>
    </location>
</feature>
<sequence length="370" mass="41082">MSSSVKDSKPEVLQDRRQSIGKYVKRLRTVLKKNPSKDSSPAAAAAAAAASDSKDHAALITSPPETKPAESKPVSSTVGQSSYPRNAAQQERARALFAKYGLTLEAHEWITTGISNENVQRVEKPIRMRVHRTCHRCQTTFGPDRVCQKCEHTRCKKCPRYPVKKEDKAKGKARAGEPAAAPVVAPVQQNGPRIGSKPAKKGDYLTMKSRTGGPDLERRPPKQRVRRTCHKCDSLFIPPTAASCPSCSHVRCTKCPRDPAKKKKWPDGYPGDAPASESETDADAVKRPDRTWRKPRQRVRWTCENCQNLFMEKSKSCANCGHDRCLNCPRAPAKKHRKEPDPAVLKSVEEKLSRFKVNEPTSDTETAPDV</sequence>
<protein>
    <submittedName>
        <fullName evidence="2">Uncharacterized protein</fullName>
    </submittedName>
</protein>
<feature type="compositionally biased region" description="Basic and acidic residues" evidence="1">
    <location>
        <begin position="1"/>
        <end position="18"/>
    </location>
</feature>
<feature type="compositionally biased region" description="Polar residues" evidence="1">
    <location>
        <begin position="359"/>
        <end position="370"/>
    </location>
</feature>
<reference evidence="2 3" key="1">
    <citation type="submission" date="2024-04" db="EMBL/GenBank/DDBJ databases">
        <title>Phyllosticta paracitricarpa is synonymous to the EU quarantine fungus P. citricarpa based on phylogenomic analyses.</title>
        <authorList>
            <consortium name="Lawrence Berkeley National Laboratory"/>
            <person name="Van Ingen-Buijs V.A."/>
            <person name="Van Westerhoven A.C."/>
            <person name="Haridas S."/>
            <person name="Skiadas P."/>
            <person name="Martin F."/>
            <person name="Groenewald J.Z."/>
            <person name="Crous P.W."/>
            <person name="Seidl M.F."/>
        </authorList>
    </citation>
    <scope>NUCLEOTIDE SEQUENCE [LARGE SCALE GENOMIC DNA]</scope>
    <source>
        <strain evidence="2 3">CBS 123371</strain>
    </source>
</reference>
<proteinExistence type="predicted"/>
<dbReference type="Proteomes" id="UP001363622">
    <property type="component" value="Unassembled WGS sequence"/>
</dbReference>
<evidence type="ECO:0000256" key="1">
    <source>
        <dbReference type="SAM" id="MobiDB-lite"/>
    </source>
</evidence>
<feature type="region of interest" description="Disordered" evidence="1">
    <location>
        <begin position="31"/>
        <end position="87"/>
    </location>
</feature>